<dbReference type="Gene3D" id="3.30.420.40">
    <property type="match status" value="2"/>
</dbReference>
<evidence type="ECO:0000313" key="2">
    <source>
        <dbReference type="Proteomes" id="UP000231276"/>
    </source>
</evidence>
<protein>
    <recommendedName>
        <fullName evidence="3">SHS2 domain-containing protein</fullName>
    </recommendedName>
</protein>
<dbReference type="SUPFAM" id="SSF53067">
    <property type="entry name" value="Actin-like ATPase domain"/>
    <property type="match status" value="2"/>
</dbReference>
<gene>
    <name evidence="1" type="ORF">COW82_00945</name>
</gene>
<organism evidence="1 2">
    <name type="scientific">Candidatus Campbellbacteria bacterium CG22_combo_CG10-13_8_21_14_all_43_18</name>
    <dbReference type="NCBI Taxonomy" id="1974530"/>
    <lineage>
        <taxon>Bacteria</taxon>
        <taxon>Candidatus Campbelliibacteriota</taxon>
    </lineage>
</organism>
<dbReference type="Gene3D" id="3.30.1490.300">
    <property type="match status" value="1"/>
</dbReference>
<evidence type="ECO:0008006" key="3">
    <source>
        <dbReference type="Google" id="ProtNLM"/>
    </source>
</evidence>
<proteinExistence type="predicted"/>
<name>A0A2H0DWV0_9BACT</name>
<dbReference type="CDD" id="cd24049">
    <property type="entry name" value="ASKHA_NBD_PilM"/>
    <property type="match status" value="1"/>
</dbReference>
<dbReference type="Pfam" id="PF11104">
    <property type="entry name" value="PilM_2"/>
    <property type="match status" value="1"/>
</dbReference>
<evidence type="ECO:0000313" key="1">
    <source>
        <dbReference type="EMBL" id="PIP86647.1"/>
    </source>
</evidence>
<dbReference type="AlphaFoldDB" id="A0A2H0DWV0"/>
<dbReference type="InterPro" id="IPR050696">
    <property type="entry name" value="FtsA/MreB"/>
</dbReference>
<reference evidence="1 2" key="1">
    <citation type="submission" date="2017-09" db="EMBL/GenBank/DDBJ databases">
        <title>Depth-based differentiation of microbial function through sediment-hosted aquifers and enrichment of novel symbionts in the deep terrestrial subsurface.</title>
        <authorList>
            <person name="Probst A.J."/>
            <person name="Ladd B."/>
            <person name="Jarett J.K."/>
            <person name="Geller-Mcgrath D.E."/>
            <person name="Sieber C.M."/>
            <person name="Emerson J.B."/>
            <person name="Anantharaman K."/>
            <person name="Thomas B.C."/>
            <person name="Malmstrom R."/>
            <person name="Stieglmeier M."/>
            <person name="Klingl A."/>
            <person name="Woyke T."/>
            <person name="Ryan C.M."/>
            <person name="Banfield J.F."/>
        </authorList>
    </citation>
    <scope>NUCLEOTIDE SEQUENCE [LARGE SCALE GENOMIC DNA]</scope>
    <source>
        <strain evidence="1">CG22_combo_CG10-13_8_21_14_all_43_18</strain>
    </source>
</reference>
<dbReference type="InterPro" id="IPR005883">
    <property type="entry name" value="PilM"/>
</dbReference>
<dbReference type="InterPro" id="IPR043129">
    <property type="entry name" value="ATPase_NBD"/>
</dbReference>
<dbReference type="PANTHER" id="PTHR32432:SF3">
    <property type="entry name" value="ETHANOLAMINE UTILIZATION PROTEIN EUTJ"/>
    <property type="match status" value="1"/>
</dbReference>
<dbReference type="PANTHER" id="PTHR32432">
    <property type="entry name" value="CELL DIVISION PROTEIN FTSA-RELATED"/>
    <property type="match status" value="1"/>
</dbReference>
<comment type="caution">
    <text evidence="1">The sequence shown here is derived from an EMBL/GenBank/DDBJ whole genome shotgun (WGS) entry which is preliminary data.</text>
</comment>
<accession>A0A2H0DWV0</accession>
<sequence length="370" mass="42036">MLINSLLKMEKIFLKFLPPPKLLRMSHAALNFSDHSVKILELFGYENEFSIKKFGAEIIPDGVIKSGNINNRDSLKEILKKVKEKYDLSLVGATLPEEKAYVFKLRVPKSNSEKEIRNSIEFQMEDNVPISVNEALFDYKIIPKSERVNSIDVGVSVLPQKVVASYISLFKDVGMTPVFLEIEAESIARAVIAKDDMDTYMIVDYGRTRTGFSVVSRGVIRYTSTAEIGGEPIDKILEEKFHIKKEEVEKIKNEKGLVRDKDKPELYMSLANVVSVLKDEINKRFIFWHTHKDIDGKIGDNIKKIILVGGNANLFGLKDYLQAGLKVRVEYADVWKNVKFRDDAVPVINFQNSLSYSSSVGVCLKKFNEK</sequence>
<dbReference type="PIRSF" id="PIRSF019169">
    <property type="entry name" value="PilM"/>
    <property type="match status" value="1"/>
</dbReference>
<dbReference type="EMBL" id="PCTS01000012">
    <property type="protein sequence ID" value="PIP86647.1"/>
    <property type="molecule type" value="Genomic_DNA"/>
</dbReference>
<dbReference type="Proteomes" id="UP000231276">
    <property type="component" value="Unassembled WGS sequence"/>
</dbReference>